<keyword evidence="1" id="KW-0479">Metal-binding</keyword>
<reference evidence="4 5" key="1">
    <citation type="journal article" date="2021" name="Hortic Res">
        <title>Chromosome-scale assembly of the Dendrobium chrysotoxum genome enhances the understanding of orchid evolution.</title>
        <authorList>
            <person name="Zhang Y."/>
            <person name="Zhang G.Q."/>
            <person name="Zhang D."/>
            <person name="Liu X.D."/>
            <person name="Xu X.Y."/>
            <person name="Sun W.H."/>
            <person name="Yu X."/>
            <person name="Zhu X."/>
            <person name="Wang Z.W."/>
            <person name="Zhao X."/>
            <person name="Zhong W.Y."/>
            <person name="Chen H."/>
            <person name="Yin W.L."/>
            <person name="Huang T."/>
            <person name="Niu S.C."/>
            <person name="Liu Z.J."/>
        </authorList>
    </citation>
    <scope>NUCLEOTIDE SEQUENCE [LARGE SCALE GENOMIC DNA]</scope>
    <source>
        <strain evidence="4">Lindl</strain>
    </source>
</reference>
<dbReference type="AlphaFoldDB" id="A0AAV7HBD4"/>
<evidence type="ECO:0000313" key="4">
    <source>
        <dbReference type="EMBL" id="KAH0465787.1"/>
    </source>
</evidence>
<accession>A0AAV7HBD4</accession>
<dbReference type="Gene3D" id="2.60.40.150">
    <property type="entry name" value="C2 domain"/>
    <property type="match status" value="1"/>
</dbReference>
<dbReference type="InterPro" id="IPR000008">
    <property type="entry name" value="C2_dom"/>
</dbReference>
<dbReference type="PROSITE" id="PS50004">
    <property type="entry name" value="C2"/>
    <property type="match status" value="1"/>
</dbReference>
<dbReference type="EMBL" id="JAGFBR010000006">
    <property type="protein sequence ID" value="KAH0465787.1"/>
    <property type="molecule type" value="Genomic_DNA"/>
</dbReference>
<name>A0AAV7HBD4_DENCH</name>
<evidence type="ECO:0000256" key="1">
    <source>
        <dbReference type="ARBA" id="ARBA00022723"/>
    </source>
</evidence>
<dbReference type="Proteomes" id="UP000775213">
    <property type="component" value="Unassembled WGS sequence"/>
</dbReference>
<evidence type="ECO:0000313" key="5">
    <source>
        <dbReference type="Proteomes" id="UP000775213"/>
    </source>
</evidence>
<dbReference type="PANTHER" id="PTHR46502:SF15">
    <property type="entry name" value="16 KDA PHLOEM PROTEIN 1"/>
    <property type="match status" value="1"/>
</dbReference>
<keyword evidence="5" id="KW-1185">Reference proteome</keyword>
<protein>
    <recommendedName>
        <fullName evidence="3">C2 domain-containing protein</fullName>
    </recommendedName>
</protein>
<gene>
    <name evidence="4" type="ORF">IEQ34_005890</name>
</gene>
<proteinExistence type="predicted"/>
<feature type="domain" description="C2" evidence="3">
    <location>
        <begin position="1"/>
        <end position="112"/>
    </location>
</feature>
<sequence>MAKMGKGILELNLLDAKGLKDTDFLGKIDPYVVMQYRNQERKSSVARAGQGSNPKWNETFKFLVQYPGTAGIPHKIVLKVMDKDTFSADDFLGEATIHVEDLILLGFEKGVGEMHPSKFNVVLNDQTYSGEIRVGLTFTPKVEVEVEGEELGGWRDSFHHH</sequence>
<evidence type="ECO:0000256" key="2">
    <source>
        <dbReference type="ARBA" id="ARBA00022837"/>
    </source>
</evidence>
<dbReference type="GO" id="GO:0046872">
    <property type="term" value="F:metal ion binding"/>
    <property type="evidence" value="ECO:0007669"/>
    <property type="project" value="UniProtKB-KW"/>
</dbReference>
<dbReference type="PANTHER" id="PTHR46502">
    <property type="entry name" value="C2 DOMAIN-CONTAINING"/>
    <property type="match status" value="1"/>
</dbReference>
<comment type="caution">
    <text evidence="4">The sequence shown here is derived from an EMBL/GenBank/DDBJ whole genome shotgun (WGS) entry which is preliminary data.</text>
</comment>
<evidence type="ECO:0000259" key="3">
    <source>
        <dbReference type="PROSITE" id="PS50004"/>
    </source>
</evidence>
<dbReference type="Pfam" id="PF00168">
    <property type="entry name" value="C2"/>
    <property type="match status" value="1"/>
</dbReference>
<organism evidence="4 5">
    <name type="scientific">Dendrobium chrysotoxum</name>
    <name type="common">Orchid</name>
    <dbReference type="NCBI Taxonomy" id="161865"/>
    <lineage>
        <taxon>Eukaryota</taxon>
        <taxon>Viridiplantae</taxon>
        <taxon>Streptophyta</taxon>
        <taxon>Embryophyta</taxon>
        <taxon>Tracheophyta</taxon>
        <taxon>Spermatophyta</taxon>
        <taxon>Magnoliopsida</taxon>
        <taxon>Liliopsida</taxon>
        <taxon>Asparagales</taxon>
        <taxon>Orchidaceae</taxon>
        <taxon>Epidendroideae</taxon>
        <taxon>Malaxideae</taxon>
        <taxon>Dendrobiinae</taxon>
        <taxon>Dendrobium</taxon>
    </lineage>
</organism>
<dbReference type="SMART" id="SM00239">
    <property type="entry name" value="C2"/>
    <property type="match status" value="1"/>
</dbReference>
<dbReference type="CDD" id="cd04049">
    <property type="entry name" value="C2_putative_Elicitor-responsive_gene"/>
    <property type="match status" value="1"/>
</dbReference>
<dbReference type="InterPro" id="IPR035892">
    <property type="entry name" value="C2_domain_sf"/>
</dbReference>
<keyword evidence="2" id="KW-0106">Calcium</keyword>
<dbReference type="SUPFAM" id="SSF49562">
    <property type="entry name" value="C2 domain (Calcium/lipid-binding domain, CaLB)"/>
    <property type="match status" value="1"/>
</dbReference>